<evidence type="ECO:0000313" key="2">
    <source>
        <dbReference type="Proteomes" id="UP000188993"/>
    </source>
</evidence>
<accession>A0A1S6ILW6</accession>
<reference evidence="1 2" key="1">
    <citation type="journal article" date="2014" name="Int. J. Syst. Evol. Microbiol.">
        <title>Jeotgalibaca dankookensis gen. nov., sp. nov., a member of the family Carnobacteriaceae, isolated from seujeot (Korean traditional food).</title>
        <authorList>
            <person name="Lee D.G."/>
            <person name="Trujillo M.E."/>
            <person name="Kang H."/>
            <person name="Ahn T.Y."/>
        </authorList>
    </citation>
    <scope>NUCLEOTIDE SEQUENCE [LARGE SCALE GENOMIC DNA]</scope>
    <source>
        <strain evidence="1 2">EX-07</strain>
    </source>
</reference>
<organism evidence="1 2">
    <name type="scientific">Jeotgalibaca dankookensis</name>
    <dbReference type="NCBI Taxonomy" id="708126"/>
    <lineage>
        <taxon>Bacteria</taxon>
        <taxon>Bacillati</taxon>
        <taxon>Bacillota</taxon>
        <taxon>Bacilli</taxon>
        <taxon>Lactobacillales</taxon>
        <taxon>Carnobacteriaceae</taxon>
        <taxon>Jeotgalibaca</taxon>
    </lineage>
</organism>
<name>A0A1S6ILW6_9LACT</name>
<dbReference type="AlphaFoldDB" id="A0A1S6ILW6"/>
<dbReference type="OrthoDB" id="3035439at2"/>
<dbReference type="Proteomes" id="UP000188993">
    <property type="component" value="Chromosome"/>
</dbReference>
<dbReference type="RefSeq" id="WP_062467905.1">
    <property type="nucleotide sequence ID" value="NZ_BBYN01000005.1"/>
</dbReference>
<protein>
    <submittedName>
        <fullName evidence="1">Uncharacterized protein</fullName>
    </submittedName>
</protein>
<evidence type="ECO:0000313" key="1">
    <source>
        <dbReference type="EMBL" id="AQS52544.1"/>
    </source>
</evidence>
<gene>
    <name evidence="1" type="ORF">BW727_100134</name>
</gene>
<keyword evidence="2" id="KW-1185">Reference proteome</keyword>
<sequence>MGKEKQLPKHLKKSQDLKNFEVIRIISLGDLHPVVVMRDKRADSKGHWCIQHRGSGYYFQTLKEVTDYLIKRNWIKAS</sequence>
<dbReference type="EMBL" id="CP019728">
    <property type="protein sequence ID" value="AQS52544.1"/>
    <property type="molecule type" value="Genomic_DNA"/>
</dbReference>
<proteinExistence type="predicted"/>
<dbReference type="KEGG" id="jda:BW727_100134"/>